<dbReference type="GO" id="GO:0009982">
    <property type="term" value="F:pseudouridine synthase activity"/>
    <property type="evidence" value="ECO:0007669"/>
    <property type="project" value="InterPro"/>
</dbReference>
<dbReference type="SUPFAM" id="SSF55120">
    <property type="entry name" value="Pseudouridine synthase"/>
    <property type="match status" value="1"/>
</dbReference>
<name>A0A941DZ99_9BURK</name>
<feature type="domain" description="Pseudouridine synthase RsuA/RluA-like" evidence="1">
    <location>
        <begin position="101"/>
        <end position="248"/>
    </location>
</feature>
<evidence type="ECO:0000259" key="1">
    <source>
        <dbReference type="Pfam" id="PF00849"/>
    </source>
</evidence>
<protein>
    <submittedName>
        <fullName evidence="2">Pseudouridine synthase</fullName>
    </submittedName>
</protein>
<dbReference type="InterPro" id="IPR020103">
    <property type="entry name" value="PsdUridine_synth_cat_dom_sf"/>
</dbReference>
<dbReference type="Proteomes" id="UP000678545">
    <property type="component" value="Unassembled WGS sequence"/>
</dbReference>
<accession>A0A941DZ99</accession>
<dbReference type="EMBL" id="JAGSPJ010000002">
    <property type="protein sequence ID" value="MBR7799505.1"/>
    <property type="molecule type" value="Genomic_DNA"/>
</dbReference>
<evidence type="ECO:0000313" key="2">
    <source>
        <dbReference type="EMBL" id="MBR7799505.1"/>
    </source>
</evidence>
<gene>
    <name evidence="2" type="ORF">KDM90_05790</name>
</gene>
<dbReference type="InterPro" id="IPR006224">
    <property type="entry name" value="PsdUridine_synth_RluA-like_CS"/>
</dbReference>
<dbReference type="AlphaFoldDB" id="A0A941DZ99"/>
<evidence type="ECO:0000313" key="3">
    <source>
        <dbReference type="Proteomes" id="UP000678545"/>
    </source>
</evidence>
<dbReference type="Gene3D" id="3.30.2350.10">
    <property type="entry name" value="Pseudouridine synthase"/>
    <property type="match status" value="1"/>
</dbReference>
<reference evidence="2" key="1">
    <citation type="submission" date="2021-04" db="EMBL/GenBank/DDBJ databases">
        <title>novel species isolated from subtropical streams in China.</title>
        <authorList>
            <person name="Lu H."/>
        </authorList>
    </citation>
    <scope>NUCLEOTIDE SEQUENCE</scope>
    <source>
        <strain evidence="2">FT137W</strain>
    </source>
</reference>
<dbReference type="InterPro" id="IPR006145">
    <property type="entry name" value="PsdUridine_synth_RsuA/RluA"/>
</dbReference>
<dbReference type="PROSITE" id="PS01129">
    <property type="entry name" value="PSI_RLU"/>
    <property type="match status" value="1"/>
</dbReference>
<dbReference type="GO" id="GO:0000455">
    <property type="term" value="P:enzyme-directed rRNA pseudouridine synthesis"/>
    <property type="evidence" value="ECO:0007669"/>
    <property type="project" value="TreeGrafter"/>
</dbReference>
<dbReference type="GO" id="GO:0140098">
    <property type="term" value="F:catalytic activity, acting on RNA"/>
    <property type="evidence" value="ECO:0007669"/>
    <property type="project" value="UniProtKB-ARBA"/>
</dbReference>
<keyword evidence="3" id="KW-1185">Reference proteome</keyword>
<dbReference type="InterPro" id="IPR050188">
    <property type="entry name" value="RluA_PseudoU_synthase"/>
</dbReference>
<dbReference type="PANTHER" id="PTHR21600:SF84">
    <property type="entry name" value="PSEUDOURIDINE SYNTHASE RSUA_RLUA-LIKE DOMAIN-CONTAINING PROTEIN"/>
    <property type="match status" value="1"/>
</dbReference>
<dbReference type="PANTHER" id="PTHR21600">
    <property type="entry name" value="MITOCHONDRIAL RNA PSEUDOURIDINE SYNTHASE"/>
    <property type="match status" value="1"/>
</dbReference>
<proteinExistence type="predicted"/>
<dbReference type="GO" id="GO:0003723">
    <property type="term" value="F:RNA binding"/>
    <property type="evidence" value="ECO:0007669"/>
    <property type="project" value="InterPro"/>
</dbReference>
<sequence length="300" mass="34620">MPMPSKPPPPLPTRDGVSASFVWVPEGYWENALEFLCDYFPEVSLETWTERMQKREVCDSNGHFLSPISQIKRGMCLFYYREIPNEIKIPFCEHILFQDEHLLVVDKPHFLPVTPGGGYLRETLLVRLKRRTQIDHLTPLHRLDRETAGIMLFSKQVQSRGAYQVLFQHQQIDKTYHALAPHLDHVSFPLQKKSRLVEGPQFFVMQEVPGEANSETQIHLLERRGAFSMYELRPRTGKKHQLRVHLASLGAPIINDTFYPIALPHGSDDFEKPLKLLAKSIAFTDPITGESRHFESQLTL</sequence>
<organism evidence="2 3">
    <name type="scientific">Undibacterium fentianense</name>
    <dbReference type="NCBI Taxonomy" id="2828728"/>
    <lineage>
        <taxon>Bacteria</taxon>
        <taxon>Pseudomonadati</taxon>
        <taxon>Pseudomonadota</taxon>
        <taxon>Betaproteobacteria</taxon>
        <taxon>Burkholderiales</taxon>
        <taxon>Oxalobacteraceae</taxon>
        <taxon>Undibacterium</taxon>
    </lineage>
</organism>
<comment type="caution">
    <text evidence="2">The sequence shown here is derived from an EMBL/GenBank/DDBJ whole genome shotgun (WGS) entry which is preliminary data.</text>
</comment>
<dbReference type="Pfam" id="PF00849">
    <property type="entry name" value="PseudoU_synth_2"/>
    <property type="match status" value="1"/>
</dbReference>